<evidence type="ECO:0000313" key="7">
    <source>
        <dbReference type="EMBL" id="RFM25764.1"/>
    </source>
</evidence>
<feature type="transmembrane region" description="Helical" evidence="6">
    <location>
        <begin position="110"/>
        <end position="131"/>
    </location>
</feature>
<feature type="transmembrane region" description="Helical" evidence="6">
    <location>
        <begin position="368"/>
        <end position="393"/>
    </location>
</feature>
<dbReference type="RefSeq" id="WP_116849724.1">
    <property type="nucleotide sequence ID" value="NZ_QTJU01000015.1"/>
</dbReference>
<evidence type="ECO:0000256" key="3">
    <source>
        <dbReference type="ARBA" id="ARBA00022692"/>
    </source>
</evidence>
<keyword evidence="2" id="KW-0813">Transport</keyword>
<keyword evidence="4 6" id="KW-1133">Transmembrane helix</keyword>
<evidence type="ECO:0000313" key="8">
    <source>
        <dbReference type="Proteomes" id="UP000261284"/>
    </source>
</evidence>
<dbReference type="Proteomes" id="UP000261284">
    <property type="component" value="Unassembled WGS sequence"/>
</dbReference>
<gene>
    <name evidence="7" type="ORF">DXN05_23325</name>
</gene>
<accession>A0A3E1ND63</accession>
<keyword evidence="5 6" id="KW-0472">Membrane</keyword>
<feature type="transmembrane region" description="Helical" evidence="6">
    <location>
        <begin position="241"/>
        <end position="257"/>
    </location>
</feature>
<name>A0A3E1ND63_9BACT</name>
<feature type="transmembrane region" description="Helical" evidence="6">
    <location>
        <begin position="85"/>
        <end position="104"/>
    </location>
</feature>
<evidence type="ECO:0000256" key="4">
    <source>
        <dbReference type="ARBA" id="ARBA00022989"/>
    </source>
</evidence>
<evidence type="ECO:0000256" key="5">
    <source>
        <dbReference type="ARBA" id="ARBA00023136"/>
    </source>
</evidence>
<keyword evidence="3 6" id="KW-0812">Transmembrane</keyword>
<proteinExistence type="predicted"/>
<comment type="subcellular location">
    <subcellularLocation>
        <location evidence="1">Membrane</location>
        <topology evidence="1">Multi-pass membrane protein</topology>
    </subcellularLocation>
</comment>
<keyword evidence="8" id="KW-1185">Reference proteome</keyword>
<evidence type="ECO:0000256" key="2">
    <source>
        <dbReference type="ARBA" id="ARBA00022448"/>
    </source>
</evidence>
<feature type="transmembrane region" description="Helical" evidence="6">
    <location>
        <begin position="314"/>
        <end position="335"/>
    </location>
</feature>
<dbReference type="InterPro" id="IPR036259">
    <property type="entry name" value="MFS_trans_sf"/>
</dbReference>
<evidence type="ECO:0000256" key="6">
    <source>
        <dbReference type="SAM" id="Phobius"/>
    </source>
</evidence>
<evidence type="ECO:0000256" key="1">
    <source>
        <dbReference type="ARBA" id="ARBA00004141"/>
    </source>
</evidence>
<dbReference type="GO" id="GO:0016020">
    <property type="term" value="C:membrane"/>
    <property type="evidence" value="ECO:0007669"/>
    <property type="project" value="UniProtKB-SubCell"/>
</dbReference>
<organism evidence="7 8">
    <name type="scientific">Deminuibacter soli</name>
    <dbReference type="NCBI Taxonomy" id="2291815"/>
    <lineage>
        <taxon>Bacteria</taxon>
        <taxon>Pseudomonadati</taxon>
        <taxon>Bacteroidota</taxon>
        <taxon>Chitinophagia</taxon>
        <taxon>Chitinophagales</taxon>
        <taxon>Chitinophagaceae</taxon>
        <taxon>Deminuibacter</taxon>
    </lineage>
</organism>
<protein>
    <submittedName>
        <fullName evidence="7">Beta-carotene 15,15'-monooxygenase</fullName>
    </submittedName>
</protein>
<feature type="transmembrane region" description="Helical" evidence="6">
    <location>
        <begin position="17"/>
        <end position="36"/>
    </location>
</feature>
<dbReference type="AlphaFoldDB" id="A0A3E1ND63"/>
<dbReference type="PANTHER" id="PTHR42718:SF9">
    <property type="entry name" value="MAJOR FACILITATOR SUPERFAMILY MULTIDRUG TRANSPORTER MFSC"/>
    <property type="match status" value="1"/>
</dbReference>
<feature type="transmembrane region" description="Helical" evidence="6">
    <location>
        <begin position="495"/>
        <end position="516"/>
    </location>
</feature>
<keyword evidence="7" id="KW-0503">Monooxygenase</keyword>
<keyword evidence="7" id="KW-0560">Oxidoreductase</keyword>
<feature type="transmembrane region" description="Helical" evidence="6">
    <location>
        <begin position="213"/>
        <end position="229"/>
    </location>
</feature>
<dbReference type="GO" id="GO:0004497">
    <property type="term" value="F:monooxygenase activity"/>
    <property type="evidence" value="ECO:0007669"/>
    <property type="project" value="UniProtKB-KW"/>
</dbReference>
<feature type="transmembrane region" description="Helical" evidence="6">
    <location>
        <begin position="143"/>
        <end position="163"/>
    </location>
</feature>
<sequence>MTHDPLLPVFKQWLPEWLVKLAMLLVILPGLVLFFLPMSNINAGAGHYGAEPADMQFATILFYAGYAGFYSLERRFFSFLAAKEYFILFTVLQIVTAGVCYTTKRLEVLYPLRFIQGMSFCSLVNLSLTIISVRAKTGRGREISFSVFYGLLLCTISFNNFITADIVDSFNYNKVYQLAIFAYLPGLLLLLTGMNNVRFNVKFPLYQLDWQGFVLYATVLVLTGYVLVYGREYYWLEDNRILYSVIAITVLLTVFFIRQLSMKRPYTNPSIFTYRNFNIGVLVLFLMYICRFGSNVTNTFFATVLRFDPAHISYINLLNIAGIVTGVIYSCCMLIQKKHIRLMWVPGFIALLGFHARMYFLFATQANAGSFFIPLFVQGLGVGIIMVPAIVYAVSAVPVALGPSAAGFCLTARFMGFCTSIGLINHFELTGKSAHFNTFRDNITRLNPVVKQALAKQTRRLVSEGMPPAQAAKLANRLLVNNVNGQTQLRFAMDYYELMTCFIICILVLLMLFPYLNRTVAHIRSRKLIAA</sequence>
<dbReference type="EMBL" id="QTJU01000015">
    <property type="protein sequence ID" value="RFM25764.1"/>
    <property type="molecule type" value="Genomic_DNA"/>
</dbReference>
<dbReference type="SUPFAM" id="SSF103473">
    <property type="entry name" value="MFS general substrate transporter"/>
    <property type="match status" value="1"/>
</dbReference>
<dbReference type="OrthoDB" id="622032at2"/>
<feature type="transmembrane region" description="Helical" evidence="6">
    <location>
        <begin position="342"/>
        <end position="362"/>
    </location>
</feature>
<feature type="transmembrane region" description="Helical" evidence="6">
    <location>
        <begin position="277"/>
        <end position="294"/>
    </location>
</feature>
<feature type="transmembrane region" description="Helical" evidence="6">
    <location>
        <begin position="175"/>
        <end position="192"/>
    </location>
</feature>
<reference evidence="7 8" key="1">
    <citation type="submission" date="2018-08" db="EMBL/GenBank/DDBJ databases">
        <title>Chitinophagaceae sp. K23C18032701, a novel bacterium isolated from forest soil.</title>
        <authorList>
            <person name="Wang C."/>
        </authorList>
    </citation>
    <scope>NUCLEOTIDE SEQUENCE [LARGE SCALE GENOMIC DNA]</scope>
    <source>
        <strain evidence="7 8">K23C18032701</strain>
    </source>
</reference>
<feature type="transmembrane region" description="Helical" evidence="6">
    <location>
        <begin position="405"/>
        <end position="424"/>
    </location>
</feature>
<dbReference type="PANTHER" id="PTHR42718">
    <property type="entry name" value="MAJOR FACILITATOR SUPERFAMILY MULTIDRUG TRANSPORTER MFSC"/>
    <property type="match status" value="1"/>
</dbReference>
<comment type="caution">
    <text evidence="7">The sequence shown here is derived from an EMBL/GenBank/DDBJ whole genome shotgun (WGS) entry which is preliminary data.</text>
</comment>
<feature type="transmembrane region" description="Helical" evidence="6">
    <location>
        <begin position="56"/>
        <end position="73"/>
    </location>
</feature>